<sequence>MKGSLCHELKSSLPAAEVWEVYGGLLLGQLIPQLLPDVLSKVEVVVGDGGVGTVLRLTFPPGIPGLEYQKEKFIKIDNDNFVKEALVIEGGLLDLGFLKYLVRLEIVGDADKTCIIRSTVEYEVEDEHTGNASFITTSTFARIAEAITKYIKAQKGDEKAPEETS</sequence>
<dbReference type="PANTHER" id="PTHR31213">
    <property type="entry name" value="OS08G0374000 PROTEIN-RELATED"/>
    <property type="match status" value="1"/>
</dbReference>
<dbReference type="GO" id="GO:0004864">
    <property type="term" value="F:protein phosphatase inhibitor activity"/>
    <property type="evidence" value="ECO:0000318"/>
    <property type="project" value="GO_Central"/>
</dbReference>
<dbReference type="OMA" id="GICHEFE"/>
<dbReference type="GO" id="GO:0009738">
    <property type="term" value="P:abscisic acid-activated signaling pathway"/>
    <property type="evidence" value="ECO:0000318"/>
    <property type="project" value="GO_Central"/>
</dbReference>
<dbReference type="SMR" id="A0A3B6RPP7"/>
<organism evidence="4">
    <name type="scientific">Triticum aestivum</name>
    <name type="common">Wheat</name>
    <dbReference type="NCBI Taxonomy" id="4565"/>
    <lineage>
        <taxon>Eukaryota</taxon>
        <taxon>Viridiplantae</taxon>
        <taxon>Streptophyta</taxon>
        <taxon>Embryophyta</taxon>
        <taxon>Tracheophyta</taxon>
        <taxon>Spermatophyta</taxon>
        <taxon>Magnoliopsida</taxon>
        <taxon>Liliopsida</taxon>
        <taxon>Poales</taxon>
        <taxon>Poaceae</taxon>
        <taxon>BOP clade</taxon>
        <taxon>Pooideae</taxon>
        <taxon>Triticodae</taxon>
        <taxon>Triticeae</taxon>
        <taxon>Triticinae</taxon>
        <taxon>Triticum</taxon>
    </lineage>
</organism>
<dbReference type="PANTHER" id="PTHR31213:SF189">
    <property type="entry name" value="OS04G0593500 PROTEIN"/>
    <property type="match status" value="1"/>
</dbReference>
<dbReference type="Proteomes" id="UP000019116">
    <property type="component" value="Chromosome 7A"/>
</dbReference>
<dbReference type="EnsemblPlants" id="TraesCS7A02G563300.1">
    <property type="protein sequence ID" value="TraesCS7A02G563300.1"/>
    <property type="gene ID" value="TraesCS7A02G563300"/>
</dbReference>
<dbReference type="RefSeq" id="XP_044423009.1">
    <property type="nucleotide sequence ID" value="XM_044567074.1"/>
</dbReference>
<gene>
    <name evidence="4" type="primary">LOC123147763</name>
</gene>
<dbReference type="InterPro" id="IPR023393">
    <property type="entry name" value="START-like_dom_sf"/>
</dbReference>
<evidence type="ECO:0000259" key="3">
    <source>
        <dbReference type="Pfam" id="PF00407"/>
    </source>
</evidence>
<dbReference type="PRINTS" id="PR00634">
    <property type="entry name" value="BETALLERGEN"/>
</dbReference>
<dbReference type="GO" id="GO:0010427">
    <property type="term" value="F:abscisic acid binding"/>
    <property type="evidence" value="ECO:0000318"/>
    <property type="project" value="GO_Central"/>
</dbReference>
<dbReference type="Gramene" id="TraesCS7A02G563300.1">
    <property type="protein sequence ID" value="TraesCS7A02G563300.1"/>
    <property type="gene ID" value="TraesCS7A02G563300"/>
</dbReference>
<dbReference type="InterPro" id="IPR024949">
    <property type="entry name" value="Bet_v_I_allergen"/>
</dbReference>
<keyword evidence="5" id="KW-1185">Reference proteome</keyword>
<evidence type="ECO:0000256" key="2">
    <source>
        <dbReference type="ARBA" id="ARBA00009744"/>
    </source>
</evidence>
<dbReference type="FunFam" id="3.30.530.20:FF:000033">
    <property type="entry name" value="S-norcoclaurine synthase"/>
    <property type="match status" value="1"/>
</dbReference>
<dbReference type="GO" id="GO:0005737">
    <property type="term" value="C:cytoplasm"/>
    <property type="evidence" value="ECO:0000318"/>
    <property type="project" value="GO_Central"/>
</dbReference>
<dbReference type="Gene3D" id="3.30.530.20">
    <property type="match status" value="1"/>
</dbReference>
<comment type="subcellular location">
    <subcellularLocation>
        <location evidence="1">Nucleus</location>
    </subcellularLocation>
</comment>
<dbReference type="GO" id="GO:0006952">
    <property type="term" value="P:defense response"/>
    <property type="evidence" value="ECO:0007669"/>
    <property type="project" value="InterPro"/>
</dbReference>
<dbReference type="InterPro" id="IPR000916">
    <property type="entry name" value="Bet_v_I/MLP"/>
</dbReference>
<reference evidence="4" key="1">
    <citation type="submission" date="2018-08" db="EMBL/GenBank/DDBJ databases">
        <authorList>
            <person name="Rossello M."/>
        </authorList>
    </citation>
    <scope>NUCLEOTIDE SEQUENCE [LARGE SCALE GENOMIC DNA]</scope>
    <source>
        <strain evidence="4">cv. Chinese Spring</strain>
    </source>
</reference>
<feature type="domain" description="Bet v I/Major latex protein" evidence="3">
    <location>
        <begin position="28"/>
        <end position="151"/>
    </location>
</feature>
<proteinExistence type="inferred from homology"/>
<comment type="similarity">
    <text evidence="2">Belongs to the BetVI family.</text>
</comment>
<dbReference type="Pfam" id="PF00407">
    <property type="entry name" value="Bet_v_1"/>
    <property type="match status" value="1"/>
</dbReference>
<evidence type="ECO:0000313" key="5">
    <source>
        <dbReference type="Proteomes" id="UP000019116"/>
    </source>
</evidence>
<dbReference type="SUPFAM" id="SSF55961">
    <property type="entry name" value="Bet v1-like"/>
    <property type="match status" value="1"/>
</dbReference>
<dbReference type="PaxDb" id="4565-Traes_7AL_49C9F632F.1"/>
<dbReference type="GeneID" id="123147763"/>
<reference evidence="4" key="2">
    <citation type="submission" date="2018-10" db="UniProtKB">
        <authorList>
            <consortium name="EnsemblPlants"/>
        </authorList>
    </citation>
    <scope>IDENTIFICATION</scope>
</reference>
<dbReference type="GO" id="GO:0038023">
    <property type="term" value="F:signaling receptor activity"/>
    <property type="evidence" value="ECO:0000318"/>
    <property type="project" value="GO_Central"/>
</dbReference>
<accession>A0A3B6RPP7</accession>
<evidence type="ECO:0000256" key="1">
    <source>
        <dbReference type="ARBA" id="ARBA00004123"/>
    </source>
</evidence>
<evidence type="ECO:0000313" key="4">
    <source>
        <dbReference type="EnsemblPlants" id="TraesCS7A02G563300.1"/>
    </source>
</evidence>
<dbReference type="GO" id="GO:0005634">
    <property type="term" value="C:nucleus"/>
    <property type="evidence" value="ECO:0000318"/>
    <property type="project" value="GO_Central"/>
</dbReference>
<dbReference type="Gramene" id="TraesCS7A03G1373500.1">
    <property type="protein sequence ID" value="TraesCS7A03G1373500.1.CDS"/>
    <property type="gene ID" value="TraesCS7A03G1373500"/>
</dbReference>
<protein>
    <recommendedName>
        <fullName evidence="3">Bet v I/Major latex protein domain-containing protein</fullName>
    </recommendedName>
</protein>
<dbReference type="OrthoDB" id="1879545at2759"/>
<dbReference type="InterPro" id="IPR050279">
    <property type="entry name" value="Plant_def-hormone_signal"/>
</dbReference>
<name>A0A3B6RPP7_WHEAT</name>
<dbReference type="AlphaFoldDB" id="A0A3B6RPP7"/>